<dbReference type="AlphaFoldDB" id="A0A0K9PHL0"/>
<dbReference type="STRING" id="29655.A0A0K9PHL0"/>
<proteinExistence type="predicted"/>
<reference evidence="3" key="1">
    <citation type="journal article" date="2016" name="Nature">
        <title>The genome of the seagrass Zostera marina reveals angiosperm adaptation to the sea.</title>
        <authorList>
            <person name="Olsen J.L."/>
            <person name="Rouze P."/>
            <person name="Verhelst B."/>
            <person name="Lin Y.-C."/>
            <person name="Bayer T."/>
            <person name="Collen J."/>
            <person name="Dattolo E."/>
            <person name="De Paoli E."/>
            <person name="Dittami S."/>
            <person name="Maumus F."/>
            <person name="Michel G."/>
            <person name="Kersting A."/>
            <person name="Lauritano C."/>
            <person name="Lohaus R."/>
            <person name="Toepel M."/>
            <person name="Tonon T."/>
            <person name="Vanneste K."/>
            <person name="Amirebrahimi M."/>
            <person name="Brakel J."/>
            <person name="Bostroem C."/>
            <person name="Chovatia M."/>
            <person name="Grimwood J."/>
            <person name="Jenkins J.W."/>
            <person name="Jueterbock A."/>
            <person name="Mraz A."/>
            <person name="Stam W.T."/>
            <person name="Tice H."/>
            <person name="Bornberg-Bauer E."/>
            <person name="Green P.J."/>
            <person name="Pearson G.A."/>
            <person name="Procaccini G."/>
            <person name="Duarte C.M."/>
            <person name="Schmutz J."/>
            <person name="Reusch T.B.H."/>
            <person name="Van de Peer Y."/>
        </authorList>
    </citation>
    <scope>NUCLEOTIDE SEQUENCE [LARGE SCALE GENOMIC DNA]</scope>
    <source>
        <strain evidence="3">cv. Finnish</strain>
    </source>
</reference>
<feature type="compositionally biased region" description="Polar residues" evidence="1">
    <location>
        <begin position="141"/>
        <end position="155"/>
    </location>
</feature>
<dbReference type="PANTHER" id="PTHR31110:SF2">
    <property type="entry name" value="PESTICIDAL CRYSTAL CRY8BA PROTEIN"/>
    <property type="match status" value="1"/>
</dbReference>
<feature type="region of interest" description="Disordered" evidence="1">
    <location>
        <begin position="39"/>
        <end position="288"/>
    </location>
</feature>
<feature type="compositionally biased region" description="Polar residues" evidence="1">
    <location>
        <begin position="198"/>
        <end position="223"/>
    </location>
</feature>
<dbReference type="EMBL" id="LFYR01000839">
    <property type="protein sequence ID" value="KMZ68446.1"/>
    <property type="molecule type" value="Genomic_DNA"/>
</dbReference>
<dbReference type="PANTHER" id="PTHR31110">
    <property type="entry name" value="PESTICIDAL CRYSTAL CRY8BA PROTEIN"/>
    <property type="match status" value="1"/>
</dbReference>
<sequence>MTPAMFTEGLDPNALRWVREVPATTSMGNQQRLNALHGLRSGGSGGIGRRFVLPRPEKFQSGHLPASRTMPMEDNIASGSDMEESSDSDKEIYSGRMHYTDSSPEQDAPFQQRRPSSYGPKTAVDSRYAAPDAARRWKYYSDTNSELSSSKDASCQKQPSQQQYQKEKRRIQTNASDYTDGVEEESDSGGSVEFSPSLHRSNGGSFAQSRRGNPNESCSSNLPFRTVEKQCDVPSAPPLNTSRHESHHEINDIPSVGGSGISGLKGLNGSHINEISPHPTIATKPVDQKKVRTASIDVEAVATSASFQARVPTFHASEQGRWHSVIAYDACVRLCLHSWAGGCMEAPIFLENECALLRSSFGLHQVLLQSEEELLGKQSAEMVNDQPKKSCGNMKLEVRKVRMSPDMPYGCQFSTMRQSKVALKSFRRHMSNFQSVLSVGWESLRNVHVSPRLSADSSFSRHSMAYVRASTQYIKEVSSLFRIGVTTLRSKSSVEPVQETYYCLLKLRSSIEETGIRMLPGSGETRVFFPDSVGDDLIIEVYDSKGTLFGRVVAQVASIVEDPTDKIRWWSIYREPEHELVGKVQLSISYTYGNNNKCGSVAETAAYDLVMEVAMKVQHFQQRNLLLHGSWNWLLNEFALYYGVSDSYTKLRYLSYIMDVATPTNDCLTLVHTLLLPVVSSKTALSHQENRILGEIQEHIEKILSMVFENYKSLDESSPSGIIEVFRPSTGSPAPALLPAVKLYTLLHDILSPEAQLKLCSYFQVAAKKRSRRHLGETDEFVATSSEGAMMDAISMSTAYQKMKGLCLNVRNEIYMDIEIHGSHVLPSFVDLPNIAASIYSVELCSRLRAFLVSCPPSAPSPPVAELVIATSDLQRDLSSWNVSPVKGGVDAKELFHLYIILWIQDKRLSLLESCRLDKIKWSGVRTIHSTTPFVDEMYDRLRDTLNEYDIIIRRWPEYTFVLENAIADIEKAVLDTLDKQYADELAPLKDGLIPKKFGLKYVQKLARRNSVCSYTAPDDLGILLNTMKRLLDVLRPRIELQLKSWGSCIPDGGNAIAGERLSEVTVLLRAKFRNYIQAVVEKLAENTRVQNSTKLKKIIQDSKDALMESEIRLRMQPLKDQLVKSINHIHGVFGLHVFIALCRGFWDRMGQDVLNFLENRKENRTWYKASRVAVAFLDDIFISQMQSLLGNSMQENDHLEPPRSIIEVRSVLCKDVPNHKDSNFYY</sequence>
<organism evidence="2 3">
    <name type="scientific">Zostera marina</name>
    <name type="common">Eelgrass</name>
    <dbReference type="NCBI Taxonomy" id="29655"/>
    <lineage>
        <taxon>Eukaryota</taxon>
        <taxon>Viridiplantae</taxon>
        <taxon>Streptophyta</taxon>
        <taxon>Embryophyta</taxon>
        <taxon>Tracheophyta</taxon>
        <taxon>Spermatophyta</taxon>
        <taxon>Magnoliopsida</taxon>
        <taxon>Liliopsida</taxon>
        <taxon>Zosteraceae</taxon>
        <taxon>Zostera</taxon>
    </lineage>
</organism>
<evidence type="ECO:0000313" key="3">
    <source>
        <dbReference type="Proteomes" id="UP000036987"/>
    </source>
</evidence>
<feature type="compositionally biased region" description="Basic and acidic residues" evidence="1">
    <location>
        <begin position="242"/>
        <end position="251"/>
    </location>
</feature>
<dbReference type="OrthoDB" id="1896158at2759"/>
<evidence type="ECO:0008006" key="4">
    <source>
        <dbReference type="Google" id="ProtNLM"/>
    </source>
</evidence>
<dbReference type="OMA" id="GFKYVQK"/>
<dbReference type="Proteomes" id="UP000036987">
    <property type="component" value="Unassembled WGS sequence"/>
</dbReference>
<name>A0A0K9PHL0_ZOSMR</name>
<accession>A0A0K9PHL0</accession>
<evidence type="ECO:0000256" key="1">
    <source>
        <dbReference type="SAM" id="MobiDB-lite"/>
    </source>
</evidence>
<gene>
    <name evidence="2" type="ORF">ZOSMA_23G01030</name>
</gene>
<keyword evidence="3" id="KW-1185">Reference proteome</keyword>
<evidence type="ECO:0000313" key="2">
    <source>
        <dbReference type="EMBL" id="KMZ68446.1"/>
    </source>
</evidence>
<protein>
    <recommendedName>
        <fullName evidence="4">Pesticidal crystal cry8Ba protein</fullName>
    </recommendedName>
</protein>
<comment type="caution">
    <text evidence="2">The sequence shown here is derived from an EMBL/GenBank/DDBJ whole genome shotgun (WGS) entry which is preliminary data.</text>
</comment>